<sequence length="361" mass="41645">MAHYTSSKPANMTTFFDADTNKMAYSALVTEILKVPALAEAVNDMSKSKNTLNLVTPDWEKDLKNSITYQTFQNQPGKCFRPAYGKSDKFTVYRLKGTTSVKLLLAFEGYYFYDKNNVKASIRVLVSEPLEQLCKVMTKNVDDNFKISNEFRFFMDSCDALTCYNCKYSLEQFIKRGCKISSQGNPCISYTSVFDGKQVANRFISQLKDNVLRNFIGIGEFEINSKYFYNDESNMRMVRLGGNITQLLAFLESRLKQMDLPKVTLGDFDFTTERVEENKPEERHANTTENNEDEEEFMRKNQLIEEDEEPISAKRSLEAEMSEEDENVIEAIPNRFKRTCPDNVGDNEQTIRVEESLLYLD</sequence>
<evidence type="ECO:0000313" key="2">
    <source>
        <dbReference type="EMBL" id="GBM12409.1"/>
    </source>
</evidence>
<name>A0A4Y2D834_ARAVE</name>
<dbReference type="AlphaFoldDB" id="A0A4Y2D834"/>
<proteinExistence type="predicted"/>
<accession>A0A4Y2D834</accession>
<comment type="caution">
    <text evidence="2">The sequence shown here is derived from an EMBL/GenBank/DDBJ whole genome shotgun (WGS) entry which is preliminary data.</text>
</comment>
<dbReference type="Proteomes" id="UP000499080">
    <property type="component" value="Unassembled WGS sequence"/>
</dbReference>
<dbReference type="EMBL" id="BGPR01088721">
    <property type="protein sequence ID" value="GBM12409.1"/>
    <property type="molecule type" value="Genomic_DNA"/>
</dbReference>
<evidence type="ECO:0000256" key="1">
    <source>
        <dbReference type="SAM" id="MobiDB-lite"/>
    </source>
</evidence>
<gene>
    <name evidence="2" type="ORF">AVEN_190117_1</name>
</gene>
<keyword evidence="3" id="KW-1185">Reference proteome</keyword>
<organism evidence="2 3">
    <name type="scientific">Araneus ventricosus</name>
    <name type="common">Orbweaver spider</name>
    <name type="synonym">Epeira ventricosa</name>
    <dbReference type="NCBI Taxonomy" id="182803"/>
    <lineage>
        <taxon>Eukaryota</taxon>
        <taxon>Metazoa</taxon>
        <taxon>Ecdysozoa</taxon>
        <taxon>Arthropoda</taxon>
        <taxon>Chelicerata</taxon>
        <taxon>Arachnida</taxon>
        <taxon>Araneae</taxon>
        <taxon>Araneomorphae</taxon>
        <taxon>Entelegynae</taxon>
        <taxon>Araneoidea</taxon>
        <taxon>Araneidae</taxon>
        <taxon>Araneus</taxon>
    </lineage>
</organism>
<feature type="region of interest" description="Disordered" evidence="1">
    <location>
        <begin position="276"/>
        <end position="311"/>
    </location>
</feature>
<reference evidence="2 3" key="1">
    <citation type="journal article" date="2019" name="Sci. Rep.">
        <title>Orb-weaving spider Araneus ventricosus genome elucidates the spidroin gene catalogue.</title>
        <authorList>
            <person name="Kono N."/>
            <person name="Nakamura H."/>
            <person name="Ohtoshi R."/>
            <person name="Moran D.A.P."/>
            <person name="Shinohara A."/>
            <person name="Yoshida Y."/>
            <person name="Fujiwara M."/>
            <person name="Mori M."/>
            <person name="Tomita M."/>
            <person name="Arakawa K."/>
        </authorList>
    </citation>
    <scope>NUCLEOTIDE SEQUENCE [LARGE SCALE GENOMIC DNA]</scope>
</reference>
<feature type="compositionally biased region" description="Basic and acidic residues" evidence="1">
    <location>
        <begin position="276"/>
        <end position="286"/>
    </location>
</feature>
<evidence type="ECO:0000313" key="3">
    <source>
        <dbReference type="Proteomes" id="UP000499080"/>
    </source>
</evidence>
<protein>
    <submittedName>
        <fullName evidence="2">Uncharacterized protein</fullName>
    </submittedName>
</protein>
<dbReference type="OrthoDB" id="6424083at2759"/>